<proteinExistence type="predicted"/>
<feature type="transmembrane region" description="Helical" evidence="5">
    <location>
        <begin position="203"/>
        <end position="226"/>
    </location>
</feature>
<feature type="transmembrane region" description="Helical" evidence="5">
    <location>
        <begin position="745"/>
        <end position="764"/>
    </location>
</feature>
<sequence>MEDKSQSEVVTIKEPIKITKSGESTDVEPLKLKVYQKRWLMLIIYIIYAGTNASQWIEYSIITNIITRYYGVSSMMVHWTSMSFLAFYAMFIIPASYMTDKYGLRWTIIIGAGLNCLGSWIKTLSIQPDRFYLTFIGHSIVALAQTMVLPLPGRLAAQWFPPNQLSTATSLGIFGTQLGVALGFLLGPIIVKNHKNLDDIGKDLTRLCWIVAIVCTIAFGLVLTLFQNEPKLPPSETRALQKMNRTKKREEFMGPIKRLCRNKNYIMLCNSYGLNVGVLNVVSTLLNQIFLAHFENGEEDAGRIGLALILTGMAGSISFGIILDKTHKFKQTAVTVYFLTLCGQILFAVFTCMGIKWMVYVSAIFLGYFMSGYLAMGYDLCTEYTYPESENISAGLLNITTSIYGIILIISLESLMNTYGDIPVHIGLCLALLLGFILTAITKNEQRRQDARKKAQYYGVSSMMVDWTSMLFLAIYAVFIFPASYVTNKCGLRWTIIIGAGLNCLGSWIKILSVQPDRFYVVFIGHSIVALAQTLVLPLPGRLAAQWFPSTQLSTATSLGIFGNQVGIALGFLLGPVIVKNHNNLDDIGKDLSRLCWIVAIVGTIVLVLVLTLFQNEPDLPPSETRALQKMNRTEKKEEFVEPIKRLCRNKNYIMLCNSYGLNIGVLNAVSTLLNQIFLAHFENGEEDAGRIGLALTLTGMAGSISFGFILDKTHKFKQTAVMVYFLTLCGQILFAVFTCMGIKWMVYVSATFLGYFMSGYLALGYDLCTEYTYPESENIPAGLLYITSNIYGIILIISLESLMNTYGDIPVHIGLCLALLLGFILTAITKDEQRRQDARKKVQYEEIARIEKNDDVPESNQLTYSIT</sequence>
<keyword evidence="2 5" id="KW-0812">Transmembrane</keyword>
<evidence type="ECO:0000256" key="2">
    <source>
        <dbReference type="ARBA" id="ARBA00022692"/>
    </source>
</evidence>
<dbReference type="InterPro" id="IPR036259">
    <property type="entry name" value="MFS_trans_sf"/>
</dbReference>
<feature type="transmembrane region" description="Helical" evidence="5">
    <location>
        <begin position="392"/>
        <end position="410"/>
    </location>
</feature>
<evidence type="ECO:0000256" key="5">
    <source>
        <dbReference type="SAM" id="Phobius"/>
    </source>
</evidence>
<feature type="transmembrane region" description="Helical" evidence="5">
    <location>
        <begin position="422"/>
        <end position="442"/>
    </location>
</feature>
<feature type="transmembrane region" description="Helical" evidence="5">
    <location>
        <begin position="131"/>
        <end position="151"/>
    </location>
</feature>
<dbReference type="GO" id="GO:0015232">
    <property type="term" value="F:heme transmembrane transporter activity"/>
    <property type="evidence" value="ECO:0007669"/>
    <property type="project" value="TreeGrafter"/>
</dbReference>
<organism evidence="7 8">
    <name type="scientific">Atta colombica</name>
    <dbReference type="NCBI Taxonomy" id="520822"/>
    <lineage>
        <taxon>Eukaryota</taxon>
        <taxon>Metazoa</taxon>
        <taxon>Ecdysozoa</taxon>
        <taxon>Arthropoda</taxon>
        <taxon>Hexapoda</taxon>
        <taxon>Insecta</taxon>
        <taxon>Pterygota</taxon>
        <taxon>Neoptera</taxon>
        <taxon>Endopterygota</taxon>
        <taxon>Hymenoptera</taxon>
        <taxon>Apocrita</taxon>
        <taxon>Aculeata</taxon>
        <taxon>Formicoidea</taxon>
        <taxon>Formicidae</taxon>
        <taxon>Myrmicinae</taxon>
        <taxon>Atta</taxon>
    </lineage>
</organism>
<comment type="subcellular location">
    <subcellularLocation>
        <location evidence="1">Membrane</location>
        <topology evidence="1">Multi-pass membrane protein</topology>
    </subcellularLocation>
</comment>
<dbReference type="Gene3D" id="1.20.1250.20">
    <property type="entry name" value="MFS general substrate transporter like domains"/>
    <property type="match status" value="2"/>
</dbReference>
<dbReference type="PANTHER" id="PTHR10924">
    <property type="entry name" value="MAJOR FACILITATOR SUPERFAMILY PROTEIN-RELATED"/>
    <property type="match status" value="1"/>
</dbReference>
<dbReference type="SUPFAM" id="SSF103473">
    <property type="entry name" value="MFS general substrate transporter"/>
    <property type="match status" value="2"/>
</dbReference>
<dbReference type="PROSITE" id="PS50850">
    <property type="entry name" value="MFS"/>
    <property type="match status" value="1"/>
</dbReference>
<keyword evidence="4 5" id="KW-0472">Membrane</keyword>
<dbReference type="AlphaFoldDB" id="A0A195B129"/>
<dbReference type="InterPro" id="IPR020846">
    <property type="entry name" value="MFS_dom"/>
</dbReference>
<keyword evidence="7" id="KW-0675">Receptor</keyword>
<protein>
    <submittedName>
        <fullName evidence="7">Feline leukemia virus subgroup C receptor-related protein 2</fullName>
    </submittedName>
</protein>
<feature type="transmembrane region" description="Helical" evidence="5">
    <location>
        <begin position="722"/>
        <end position="739"/>
    </location>
</feature>
<feature type="transmembrane region" description="Helical" evidence="5">
    <location>
        <begin position="692"/>
        <end position="710"/>
    </location>
</feature>
<dbReference type="EMBL" id="KQ976681">
    <property type="protein sequence ID" value="KYM78166.1"/>
    <property type="molecule type" value="Genomic_DNA"/>
</dbReference>
<dbReference type="GO" id="GO:0097037">
    <property type="term" value="P:heme export"/>
    <property type="evidence" value="ECO:0007669"/>
    <property type="project" value="TreeGrafter"/>
</dbReference>
<dbReference type="Proteomes" id="UP000078540">
    <property type="component" value="Unassembled WGS sequence"/>
</dbReference>
<feature type="transmembrane region" description="Helical" evidence="5">
    <location>
        <begin position="559"/>
        <end position="579"/>
    </location>
</feature>
<feature type="transmembrane region" description="Helical" evidence="5">
    <location>
        <begin position="304"/>
        <end position="322"/>
    </location>
</feature>
<dbReference type="InterPro" id="IPR049680">
    <property type="entry name" value="FLVCR1-2_SLC49-like"/>
</dbReference>
<feature type="transmembrane region" description="Helical" evidence="5">
    <location>
        <begin position="103"/>
        <end position="124"/>
    </location>
</feature>
<feature type="transmembrane region" description="Helical" evidence="5">
    <location>
        <begin position="334"/>
        <end position="351"/>
    </location>
</feature>
<evidence type="ECO:0000256" key="1">
    <source>
        <dbReference type="ARBA" id="ARBA00004141"/>
    </source>
</evidence>
<gene>
    <name evidence="7" type="ORF">ALC53_11361</name>
</gene>
<feature type="transmembrane region" description="Helical" evidence="5">
    <location>
        <begin position="491"/>
        <end position="512"/>
    </location>
</feature>
<feature type="transmembrane region" description="Helical" evidence="5">
    <location>
        <begin position="784"/>
        <end position="804"/>
    </location>
</feature>
<feature type="transmembrane region" description="Helical" evidence="5">
    <location>
        <begin position="171"/>
        <end position="191"/>
    </location>
</feature>
<feature type="domain" description="Major facilitator superfamily (MFS) profile" evidence="6">
    <location>
        <begin position="38"/>
        <end position="447"/>
    </location>
</feature>
<feature type="transmembrane region" description="Helical" evidence="5">
    <location>
        <begin position="69"/>
        <end position="91"/>
    </location>
</feature>
<evidence type="ECO:0000313" key="7">
    <source>
        <dbReference type="EMBL" id="KYM78166.1"/>
    </source>
</evidence>
<evidence type="ECO:0000313" key="8">
    <source>
        <dbReference type="Proteomes" id="UP000078540"/>
    </source>
</evidence>
<dbReference type="Pfam" id="PF07690">
    <property type="entry name" value="MFS_1"/>
    <property type="match status" value="2"/>
</dbReference>
<dbReference type="PANTHER" id="PTHR10924:SF4">
    <property type="entry name" value="GH15861P"/>
    <property type="match status" value="1"/>
</dbReference>
<reference evidence="7 8" key="1">
    <citation type="submission" date="2015-09" db="EMBL/GenBank/DDBJ databases">
        <title>Atta colombica WGS genome.</title>
        <authorList>
            <person name="Nygaard S."/>
            <person name="Hu H."/>
            <person name="Boomsma J."/>
            <person name="Zhang G."/>
        </authorList>
    </citation>
    <scope>NUCLEOTIDE SEQUENCE [LARGE SCALE GENOMIC DNA]</scope>
    <source>
        <strain evidence="7">Treedump-2</strain>
        <tissue evidence="7">Whole body</tissue>
    </source>
</reference>
<keyword evidence="3 5" id="KW-1133">Transmembrane helix</keyword>
<evidence type="ECO:0000256" key="4">
    <source>
        <dbReference type="ARBA" id="ARBA00023136"/>
    </source>
</evidence>
<feature type="transmembrane region" description="Helical" evidence="5">
    <location>
        <begin position="519"/>
        <end position="539"/>
    </location>
</feature>
<feature type="transmembrane region" description="Helical" evidence="5">
    <location>
        <begin position="357"/>
        <end position="380"/>
    </location>
</feature>
<feature type="transmembrane region" description="Helical" evidence="5">
    <location>
        <begin position="595"/>
        <end position="614"/>
    </location>
</feature>
<keyword evidence="8" id="KW-1185">Reference proteome</keyword>
<feature type="transmembrane region" description="Helical" evidence="5">
    <location>
        <begin position="463"/>
        <end position="485"/>
    </location>
</feature>
<feature type="transmembrane region" description="Helical" evidence="5">
    <location>
        <begin position="39"/>
        <end position="57"/>
    </location>
</feature>
<name>A0A195B129_9HYME</name>
<dbReference type="GO" id="GO:0016020">
    <property type="term" value="C:membrane"/>
    <property type="evidence" value="ECO:0007669"/>
    <property type="project" value="UniProtKB-SubCell"/>
</dbReference>
<feature type="transmembrane region" description="Helical" evidence="5">
    <location>
        <begin position="810"/>
        <end position="830"/>
    </location>
</feature>
<evidence type="ECO:0000259" key="6">
    <source>
        <dbReference type="PROSITE" id="PS50850"/>
    </source>
</evidence>
<evidence type="ECO:0000256" key="3">
    <source>
        <dbReference type="ARBA" id="ARBA00022989"/>
    </source>
</evidence>
<dbReference type="GO" id="GO:0020037">
    <property type="term" value="F:heme binding"/>
    <property type="evidence" value="ECO:0007669"/>
    <property type="project" value="TreeGrafter"/>
</dbReference>
<accession>A0A195B129</accession>
<dbReference type="InterPro" id="IPR011701">
    <property type="entry name" value="MFS"/>
</dbReference>